<name>A0ACC1NU07_9PEZI</name>
<accession>A0ACC1NU07</accession>
<protein>
    <submittedName>
        <fullName evidence="1">Uncharacterized protein</fullName>
    </submittedName>
</protein>
<proteinExistence type="predicted"/>
<gene>
    <name evidence="1" type="ORF">NUW58_g6419</name>
</gene>
<dbReference type="Proteomes" id="UP001143856">
    <property type="component" value="Unassembled WGS sequence"/>
</dbReference>
<organism evidence="1 2">
    <name type="scientific">Xylaria curta</name>
    <dbReference type="NCBI Taxonomy" id="42375"/>
    <lineage>
        <taxon>Eukaryota</taxon>
        <taxon>Fungi</taxon>
        <taxon>Dikarya</taxon>
        <taxon>Ascomycota</taxon>
        <taxon>Pezizomycotina</taxon>
        <taxon>Sordariomycetes</taxon>
        <taxon>Xylariomycetidae</taxon>
        <taxon>Xylariales</taxon>
        <taxon>Xylariaceae</taxon>
        <taxon>Xylaria</taxon>
    </lineage>
</organism>
<reference evidence="1" key="1">
    <citation type="submission" date="2022-10" db="EMBL/GenBank/DDBJ databases">
        <title>Genome Sequence of Xylaria curta.</title>
        <authorList>
            <person name="Buettner E."/>
        </authorList>
    </citation>
    <scope>NUCLEOTIDE SEQUENCE</scope>
    <source>
        <strain evidence="1">Babe10</strain>
    </source>
</reference>
<dbReference type="EMBL" id="JAPDGR010001446">
    <property type="protein sequence ID" value="KAJ2982544.1"/>
    <property type="molecule type" value="Genomic_DNA"/>
</dbReference>
<evidence type="ECO:0000313" key="2">
    <source>
        <dbReference type="Proteomes" id="UP001143856"/>
    </source>
</evidence>
<evidence type="ECO:0000313" key="1">
    <source>
        <dbReference type="EMBL" id="KAJ2982544.1"/>
    </source>
</evidence>
<keyword evidence="2" id="KW-1185">Reference proteome</keyword>
<sequence length="96" mass="10410">MPNDIRTSNLTKPVDVAEYLFTRLRQIGIHSIHGLPGDFNLVALDYIPKLGLEWVGNCNELNAAYAADGYARVKGMGAILNRGASGPDWVGEGQQP</sequence>
<comment type="caution">
    <text evidence="1">The sequence shown here is derived from an EMBL/GenBank/DDBJ whole genome shotgun (WGS) entry which is preliminary data.</text>
</comment>